<dbReference type="SUPFAM" id="SSF82171">
    <property type="entry name" value="DPP6 N-terminal domain-like"/>
    <property type="match status" value="1"/>
</dbReference>
<gene>
    <name evidence="3" type="ORF">ACFO6Q_10770</name>
</gene>
<feature type="region of interest" description="Disordered" evidence="1">
    <location>
        <begin position="203"/>
        <end position="231"/>
    </location>
</feature>
<evidence type="ECO:0000313" key="3">
    <source>
        <dbReference type="EMBL" id="MFC4820810.1"/>
    </source>
</evidence>
<protein>
    <submittedName>
        <fullName evidence="3">TolB family protein</fullName>
    </submittedName>
</protein>
<organism evidence="3 4">
    <name type="scientific">Dokdonella ginsengisoli</name>
    <dbReference type="NCBI Taxonomy" id="363846"/>
    <lineage>
        <taxon>Bacteria</taxon>
        <taxon>Pseudomonadati</taxon>
        <taxon>Pseudomonadota</taxon>
        <taxon>Gammaproteobacteria</taxon>
        <taxon>Lysobacterales</taxon>
        <taxon>Rhodanobacteraceae</taxon>
        <taxon>Dokdonella</taxon>
    </lineage>
</organism>
<dbReference type="Proteomes" id="UP001595886">
    <property type="component" value="Unassembled WGS sequence"/>
</dbReference>
<feature type="chain" id="PRO_5046124408" evidence="2">
    <location>
        <begin position="29"/>
        <end position="490"/>
    </location>
</feature>
<dbReference type="RefSeq" id="WP_380020852.1">
    <property type="nucleotide sequence ID" value="NZ_JBHSHD010000008.1"/>
</dbReference>
<reference evidence="4" key="1">
    <citation type="journal article" date="2019" name="Int. J. Syst. Evol. Microbiol.">
        <title>The Global Catalogue of Microorganisms (GCM) 10K type strain sequencing project: providing services to taxonomists for standard genome sequencing and annotation.</title>
        <authorList>
            <consortium name="The Broad Institute Genomics Platform"/>
            <consortium name="The Broad Institute Genome Sequencing Center for Infectious Disease"/>
            <person name="Wu L."/>
            <person name="Ma J."/>
        </authorList>
    </citation>
    <scope>NUCLEOTIDE SEQUENCE [LARGE SCALE GENOMIC DNA]</scope>
    <source>
        <strain evidence="4">CCUG 30340</strain>
    </source>
</reference>
<dbReference type="Pfam" id="PF07676">
    <property type="entry name" value="PD40"/>
    <property type="match status" value="1"/>
</dbReference>
<dbReference type="InterPro" id="IPR011042">
    <property type="entry name" value="6-blade_b-propeller_TolB-like"/>
</dbReference>
<dbReference type="InterPro" id="IPR011659">
    <property type="entry name" value="WD40"/>
</dbReference>
<evidence type="ECO:0000256" key="1">
    <source>
        <dbReference type="SAM" id="MobiDB-lite"/>
    </source>
</evidence>
<keyword evidence="2" id="KW-0732">Signal</keyword>
<comment type="caution">
    <text evidence="3">The sequence shown here is derived from an EMBL/GenBank/DDBJ whole genome shotgun (WGS) entry which is preliminary data.</text>
</comment>
<proteinExistence type="predicted"/>
<dbReference type="Gene3D" id="2.120.10.30">
    <property type="entry name" value="TolB, C-terminal domain"/>
    <property type="match status" value="1"/>
</dbReference>
<evidence type="ECO:0000313" key="4">
    <source>
        <dbReference type="Proteomes" id="UP001595886"/>
    </source>
</evidence>
<dbReference type="EMBL" id="JBHSHD010000008">
    <property type="protein sequence ID" value="MFC4820810.1"/>
    <property type="molecule type" value="Genomic_DNA"/>
</dbReference>
<feature type="signal peptide" evidence="2">
    <location>
        <begin position="1"/>
        <end position="28"/>
    </location>
</feature>
<feature type="region of interest" description="Disordered" evidence="1">
    <location>
        <begin position="466"/>
        <end position="490"/>
    </location>
</feature>
<accession>A0ABV9QTW3</accession>
<keyword evidence="4" id="KW-1185">Reference proteome</keyword>
<name>A0ABV9QTW3_9GAMM</name>
<sequence length="490" mass="49613">MPSAFLSRPIVLSLALSAALGLPGAAQADFLYGRLVPAAGVEPNGDSNDVDVSADGRTVVFSSSATNWSSLGADYHGDRAVAVDLDTGVIDIVSASPTGTVFRGEAPVVSGDGRYVAFLTYGSSYGPSWQVLRKDRQTGALEVASATAAGEPASNGTNDNAVSISADGRYVAFDTGAPNLVPSGSGTQVFVKDMLTGAVEMASVRSDGSPAGSGDGTSAKTDDSVRSPTGSGACGLVSDALSGSGRYLVMSCSPAMVPGASGGQIYLRDLQSNTIELISRSASAPNGSSAFAYRPAISPNGRFVTFQSRGYGGLGYANGADSAGNSGVYLRDRQAGTILPIPRASAIPADDYDSCGLTAVSDIGSVLLSCLYNWSGAGRFPQVLLFVPGAGAPEVLSVNAAGQPGNDASGDTLGVNASGLSMAWESTASDIVADDHNDARDVFLLVEESVLTETIFADGFDPAPALRRQPGHFQPASIVPGSRPGGAARD</sequence>
<evidence type="ECO:0000256" key="2">
    <source>
        <dbReference type="SAM" id="SignalP"/>
    </source>
</evidence>